<evidence type="ECO:0000256" key="2">
    <source>
        <dbReference type="ARBA" id="ARBA00023242"/>
    </source>
</evidence>
<dbReference type="PANTHER" id="PTHR37534:SF11">
    <property type="entry name" value="ZN(II)2CYS6 TRANSCRIPTION FACTOR (EUROFUNG)"/>
    <property type="match status" value="1"/>
</dbReference>
<dbReference type="PANTHER" id="PTHR37534">
    <property type="entry name" value="TRANSCRIPTIONAL ACTIVATOR PROTEIN UGA3"/>
    <property type="match status" value="1"/>
</dbReference>
<comment type="caution">
    <text evidence="3">The sequence shown here is derived from an EMBL/GenBank/DDBJ whole genome shotgun (WGS) entry which is preliminary data.</text>
</comment>
<dbReference type="InterPro" id="IPR021858">
    <property type="entry name" value="Fun_TF"/>
</dbReference>
<evidence type="ECO:0000256" key="1">
    <source>
        <dbReference type="ARBA" id="ARBA00004123"/>
    </source>
</evidence>
<comment type="subcellular location">
    <subcellularLocation>
        <location evidence="1">Nucleus</location>
    </subcellularLocation>
</comment>
<dbReference type="GO" id="GO:0005634">
    <property type="term" value="C:nucleus"/>
    <property type="evidence" value="ECO:0007669"/>
    <property type="project" value="UniProtKB-SubCell"/>
</dbReference>
<proteinExistence type="predicted"/>
<evidence type="ECO:0000313" key="3">
    <source>
        <dbReference type="EMBL" id="KAK2728850.1"/>
    </source>
</evidence>
<keyword evidence="4" id="KW-1185">Reference proteome</keyword>
<evidence type="ECO:0000313" key="4">
    <source>
        <dbReference type="Proteomes" id="UP001281614"/>
    </source>
</evidence>
<gene>
    <name evidence="3" type="ORF">CKAH01_10678</name>
</gene>
<sequence>MPARKKTWTMELPWLDKPSSSMAADMATSPRRSTVYRNDHSRQLQYWFEQACHIMVLDPEMNPMGLPILKYLNETPSLLHAIQSLSAAHENYYRPHSMEQSLLERQAALSLFQQELNNSRRPPVSAFLTVYTLGISSPWIEDCLGKEHLAGGRVMIEMILASDGLEDELSQFVFGAFIYWDMACSFLLDPQEQQPLNTPQIFNAIQSLGDTYHCIAGYAVEMFYLIGTLGRYCRGVIDGQHRDLVLEATLEEQMISWTPRQDSPMLYSMADVFKKHALIMLYRICHRGVISACNHVDQEADCSDETEHTISRYASEIVQSLGRMPITNPYLNLQSIPLMTAGSELGMDKVELRNEVKQRFKAIYSLNRIPANLRAIDLLEELWTLRAAGVKMSWLALLLQKNCLHKFTLG</sequence>
<dbReference type="GO" id="GO:0003700">
    <property type="term" value="F:DNA-binding transcription factor activity"/>
    <property type="evidence" value="ECO:0007669"/>
    <property type="project" value="TreeGrafter"/>
</dbReference>
<dbReference type="Pfam" id="PF11951">
    <property type="entry name" value="Fungal_trans_2"/>
    <property type="match status" value="1"/>
</dbReference>
<accession>A0AAE0CX33</accession>
<dbReference type="AlphaFoldDB" id="A0AAE0CX33"/>
<dbReference type="GO" id="GO:0045944">
    <property type="term" value="P:positive regulation of transcription by RNA polymerase II"/>
    <property type="evidence" value="ECO:0007669"/>
    <property type="project" value="TreeGrafter"/>
</dbReference>
<dbReference type="Proteomes" id="UP001281614">
    <property type="component" value="Unassembled WGS sequence"/>
</dbReference>
<protein>
    <submittedName>
        <fullName evidence="3">C6 zinc finger domain-containing protein</fullName>
    </submittedName>
</protein>
<keyword evidence="2" id="KW-0539">Nucleus</keyword>
<organism evidence="3 4">
    <name type="scientific">Colletotrichum kahawae</name>
    <name type="common">Coffee berry disease fungus</name>
    <dbReference type="NCBI Taxonomy" id="34407"/>
    <lineage>
        <taxon>Eukaryota</taxon>
        <taxon>Fungi</taxon>
        <taxon>Dikarya</taxon>
        <taxon>Ascomycota</taxon>
        <taxon>Pezizomycotina</taxon>
        <taxon>Sordariomycetes</taxon>
        <taxon>Hypocreomycetidae</taxon>
        <taxon>Glomerellales</taxon>
        <taxon>Glomerellaceae</taxon>
        <taxon>Colletotrichum</taxon>
        <taxon>Colletotrichum gloeosporioides species complex</taxon>
    </lineage>
</organism>
<dbReference type="GO" id="GO:0000976">
    <property type="term" value="F:transcription cis-regulatory region binding"/>
    <property type="evidence" value="ECO:0007669"/>
    <property type="project" value="TreeGrafter"/>
</dbReference>
<dbReference type="EMBL" id="VYYT01000875">
    <property type="protein sequence ID" value="KAK2728850.1"/>
    <property type="molecule type" value="Genomic_DNA"/>
</dbReference>
<name>A0AAE0CX33_COLKA</name>
<reference evidence="3" key="1">
    <citation type="submission" date="2023-02" db="EMBL/GenBank/DDBJ databases">
        <title>Colletotrichum kahawae CIFC_Que2 genome sequencing and assembly.</title>
        <authorList>
            <person name="Baroncelli R."/>
        </authorList>
    </citation>
    <scope>NUCLEOTIDE SEQUENCE</scope>
    <source>
        <strain evidence="3">CIFC_Que2</strain>
    </source>
</reference>